<sequence>SSNNNNGDLFNKIFVAEDNNDENINKSNSTKILGILKKEIQVEPHIINIINIFKEYKANRNNNCNDKLSKIDIIDLSPKSKFVKQILLEPYKKFIESSENYDKLIPDKTHKFLVNFFSQELTQQQWTEAIYNLNIKDYNEDITKIAIKLITKTIDNFLQAFSLGHMNSLHNKETLEHPFLNDYIHPCLKAALWNCTNWGNIITKPIKRQKGDGIEFANNFKKYQIVYIEGTRPYKVDQKKIINTQNKLGKNLKSLFLEIIKERVATRQIIMPNMEVFGVTSVECSIYMYVFGFSEIDDASIPRDYTEVEEFIYFYEAILKWVVNV</sequence>
<feature type="non-terminal residue" evidence="1">
    <location>
        <position position="1"/>
    </location>
</feature>
<organism evidence="1 2">
    <name type="scientific">Gigaspora margarita</name>
    <dbReference type="NCBI Taxonomy" id="4874"/>
    <lineage>
        <taxon>Eukaryota</taxon>
        <taxon>Fungi</taxon>
        <taxon>Fungi incertae sedis</taxon>
        <taxon>Mucoromycota</taxon>
        <taxon>Glomeromycotina</taxon>
        <taxon>Glomeromycetes</taxon>
        <taxon>Diversisporales</taxon>
        <taxon>Gigasporaceae</taxon>
        <taxon>Gigaspora</taxon>
    </lineage>
</organism>
<dbReference type="InterPro" id="IPR035989">
    <property type="entry name" value="DBP_sf"/>
</dbReference>
<proteinExistence type="predicted"/>
<keyword evidence="2" id="KW-1185">Reference proteome</keyword>
<dbReference type="Proteomes" id="UP000789901">
    <property type="component" value="Unassembled WGS sequence"/>
</dbReference>
<reference evidence="1 2" key="1">
    <citation type="submission" date="2021-06" db="EMBL/GenBank/DDBJ databases">
        <authorList>
            <person name="Kallberg Y."/>
            <person name="Tangrot J."/>
            <person name="Rosling A."/>
        </authorList>
    </citation>
    <scope>NUCLEOTIDE SEQUENCE [LARGE SCALE GENOMIC DNA]</scope>
    <source>
        <strain evidence="1 2">120-4 pot B 10/14</strain>
    </source>
</reference>
<accession>A0ABN7VNS4</accession>
<comment type="caution">
    <text evidence="1">The sequence shown here is derived from an EMBL/GenBank/DDBJ whole genome shotgun (WGS) entry which is preliminary data.</text>
</comment>
<gene>
    <name evidence="1" type="ORF">GMARGA_LOCUS20866</name>
</gene>
<name>A0ABN7VNS4_GIGMA</name>
<dbReference type="EMBL" id="CAJVQB010018742">
    <property type="protein sequence ID" value="CAG8788674.1"/>
    <property type="molecule type" value="Genomic_DNA"/>
</dbReference>
<evidence type="ECO:0000313" key="1">
    <source>
        <dbReference type="EMBL" id="CAG8788674.1"/>
    </source>
</evidence>
<evidence type="ECO:0000313" key="2">
    <source>
        <dbReference type="Proteomes" id="UP000789901"/>
    </source>
</evidence>
<dbReference type="SUPFAM" id="SSF118208">
    <property type="entry name" value="Viral ssDNA binding protein"/>
    <property type="match status" value="1"/>
</dbReference>
<protein>
    <submittedName>
        <fullName evidence="1">32199_t:CDS:1</fullName>
    </submittedName>
</protein>